<gene>
    <name evidence="2" type="ORF">FDP08_19000</name>
</gene>
<dbReference type="OrthoDB" id="9802472at2"/>
<dbReference type="Proteomes" id="UP000308488">
    <property type="component" value="Unassembled WGS sequence"/>
</dbReference>
<name>A0A4U6QTU1_9GAMM</name>
<dbReference type="PANTHER" id="PTHR42705:SF2">
    <property type="entry name" value="BIFUNCTIONAL NON-HOMOLOGOUS END JOINING PROTEIN LIGD"/>
    <property type="match status" value="1"/>
</dbReference>
<dbReference type="InterPro" id="IPR014145">
    <property type="entry name" value="LigD_pol_dom"/>
</dbReference>
<evidence type="ECO:0000313" key="3">
    <source>
        <dbReference type="Proteomes" id="UP000308488"/>
    </source>
</evidence>
<keyword evidence="2" id="KW-0436">Ligase</keyword>
<dbReference type="PANTHER" id="PTHR42705">
    <property type="entry name" value="BIFUNCTIONAL NON-HOMOLOGOUS END JOINING PROTEIN LIGD"/>
    <property type="match status" value="1"/>
</dbReference>
<organism evidence="2 3">
    <name type="scientific">Marinobacter panjinensis</name>
    <dbReference type="NCBI Taxonomy" id="2576384"/>
    <lineage>
        <taxon>Bacteria</taxon>
        <taxon>Pseudomonadati</taxon>
        <taxon>Pseudomonadota</taxon>
        <taxon>Gammaproteobacteria</taxon>
        <taxon>Pseudomonadales</taxon>
        <taxon>Marinobacteraceae</taxon>
        <taxon>Marinobacter</taxon>
    </lineage>
</organism>
<dbReference type="Pfam" id="PF21686">
    <property type="entry name" value="LigD_Prim-Pol"/>
    <property type="match status" value="1"/>
</dbReference>
<comment type="caution">
    <text evidence="2">The sequence shown here is derived from an EMBL/GenBank/DDBJ whole genome shotgun (WGS) entry which is preliminary data.</text>
</comment>
<dbReference type="EMBL" id="SZYH01000002">
    <property type="protein sequence ID" value="TKV64484.1"/>
    <property type="molecule type" value="Genomic_DNA"/>
</dbReference>
<evidence type="ECO:0000259" key="1">
    <source>
        <dbReference type="Pfam" id="PF21686"/>
    </source>
</evidence>
<feature type="domain" description="DNA ligase D polymerase" evidence="1">
    <location>
        <begin position="27"/>
        <end position="281"/>
    </location>
</feature>
<dbReference type="InterPro" id="IPR052171">
    <property type="entry name" value="NHEJ_LigD"/>
</dbReference>
<dbReference type="AlphaFoldDB" id="A0A4U6QTU1"/>
<dbReference type="GO" id="GO:0016874">
    <property type="term" value="F:ligase activity"/>
    <property type="evidence" value="ECO:0007669"/>
    <property type="project" value="UniProtKB-KW"/>
</dbReference>
<dbReference type="CDD" id="cd04861">
    <property type="entry name" value="LigD_Pol_like"/>
    <property type="match status" value="1"/>
</dbReference>
<reference evidence="2 3" key="1">
    <citation type="submission" date="2019-05" db="EMBL/GenBank/DDBJ databases">
        <title>Marinobacter panjinensis sp. nov., a moderately halophilic bacterium isolated from sea tidal flat environment.</title>
        <authorList>
            <person name="Yang W."/>
            <person name="An M."/>
            <person name="He W."/>
            <person name="Luo X."/>
            <person name="Zhu L."/>
            <person name="Chen G."/>
            <person name="Zhang Y."/>
            <person name="Wang Y."/>
        </authorList>
    </citation>
    <scope>NUCLEOTIDE SEQUENCE [LARGE SCALE GENOMIC DNA]</scope>
    <source>
        <strain evidence="2 3">PJ-16</strain>
    </source>
</reference>
<protein>
    <submittedName>
        <fullName evidence="2">ATP-dependent DNA ligase</fullName>
    </submittedName>
</protein>
<dbReference type="NCBIfam" id="TIGR02778">
    <property type="entry name" value="ligD_pol"/>
    <property type="match status" value="1"/>
</dbReference>
<proteinExistence type="predicted"/>
<evidence type="ECO:0000313" key="2">
    <source>
        <dbReference type="EMBL" id="TKV64484.1"/>
    </source>
</evidence>
<dbReference type="Gene3D" id="3.90.920.10">
    <property type="entry name" value="DNA primase, PRIM domain"/>
    <property type="match status" value="1"/>
</dbReference>
<dbReference type="RefSeq" id="WP_137437843.1">
    <property type="nucleotide sequence ID" value="NZ_JANRHC010000003.1"/>
</dbReference>
<sequence>MTEQDYGGYQVELSHTDKVFFPDARITKGELLEYHERIADIMLPHIQQRPLTLNRFPDGIGKEGFFQQSRGDYFPDWLDALDVDHGGSTGHVEHMLANHQASLVYLVNQGTVSFHSWLSRTDHLKTPDQVIFDLDPPGSDFEPVRQAAHLVANGMRQCGLTPFVKTTGSRGLHVVAPLRPEADFEQVRSLARALAQALADAYPEQLTTEQRKQKRRGRLYLDIMRNAFGQTAVAPYSVRAKPHAPIATPLEWDELENQELGPQRFTLANIFRRMGHRDDPWQDMHRKAVSIKTFEEGVSGLENEDL</sequence>
<keyword evidence="3" id="KW-1185">Reference proteome</keyword>
<accession>A0A4U6QTU1</accession>